<gene>
    <name evidence="15" type="ORF">BCR33DRAFT_846309</name>
</gene>
<evidence type="ECO:0000259" key="14">
    <source>
        <dbReference type="PROSITE" id="PS51873"/>
    </source>
</evidence>
<dbReference type="InterPro" id="IPR031127">
    <property type="entry name" value="E3_UB_ligase_RBR"/>
</dbReference>
<dbReference type="CDD" id="cd20341">
    <property type="entry name" value="BRcat_RBR_RNF14"/>
    <property type="match status" value="1"/>
</dbReference>
<comment type="catalytic activity">
    <reaction evidence="1">
        <text>[E2 ubiquitin-conjugating enzyme]-S-ubiquitinyl-L-cysteine + [acceptor protein]-L-lysine = [E2 ubiquitin-conjugating enzyme]-L-cysteine + [acceptor protein]-N(6)-ubiquitinyl-L-lysine.</text>
        <dbReference type="EC" id="2.3.2.31"/>
    </reaction>
</comment>
<dbReference type="EMBL" id="MCGO01000005">
    <property type="protein sequence ID" value="ORY51534.1"/>
    <property type="molecule type" value="Genomic_DNA"/>
</dbReference>
<evidence type="ECO:0000256" key="11">
    <source>
        <dbReference type="PROSITE-ProRule" id="PRU00175"/>
    </source>
</evidence>
<dbReference type="Gene3D" id="1.20.120.1750">
    <property type="match status" value="1"/>
</dbReference>
<evidence type="ECO:0000313" key="16">
    <source>
        <dbReference type="Proteomes" id="UP000193642"/>
    </source>
</evidence>
<dbReference type="OrthoDB" id="2154435at2759"/>
<dbReference type="PROSITE" id="PS50089">
    <property type="entry name" value="ZF_RING_2"/>
    <property type="match status" value="1"/>
</dbReference>
<dbReference type="Proteomes" id="UP000193642">
    <property type="component" value="Unassembled WGS sequence"/>
</dbReference>
<evidence type="ECO:0000256" key="2">
    <source>
        <dbReference type="ARBA" id="ARBA00004906"/>
    </source>
</evidence>
<dbReference type="SMART" id="SM00591">
    <property type="entry name" value="RWD"/>
    <property type="match status" value="1"/>
</dbReference>
<evidence type="ECO:0000256" key="1">
    <source>
        <dbReference type="ARBA" id="ARBA00001798"/>
    </source>
</evidence>
<keyword evidence="4" id="KW-0808">Transferase</keyword>
<evidence type="ECO:0000256" key="3">
    <source>
        <dbReference type="ARBA" id="ARBA00012251"/>
    </source>
</evidence>
<keyword evidence="8" id="KW-0833">Ubl conjugation pathway</keyword>
<evidence type="ECO:0000256" key="7">
    <source>
        <dbReference type="ARBA" id="ARBA00022771"/>
    </source>
</evidence>
<keyword evidence="16" id="KW-1185">Reference proteome</keyword>
<dbReference type="PROSITE" id="PS00518">
    <property type="entry name" value="ZF_RING_1"/>
    <property type="match status" value="1"/>
</dbReference>
<keyword evidence="9" id="KW-0862">Zinc</keyword>
<dbReference type="SUPFAM" id="SSF54495">
    <property type="entry name" value="UBC-like"/>
    <property type="match status" value="1"/>
</dbReference>
<dbReference type="PROSITE" id="PS51873">
    <property type="entry name" value="TRIAD"/>
    <property type="match status" value="1"/>
</dbReference>
<feature type="domain" description="RWD" evidence="13">
    <location>
        <begin position="37"/>
        <end position="162"/>
    </location>
</feature>
<dbReference type="CDD" id="cd16628">
    <property type="entry name" value="RING-HC_RBR_RNF14"/>
    <property type="match status" value="1"/>
</dbReference>
<dbReference type="PANTHER" id="PTHR11685">
    <property type="entry name" value="RBR FAMILY RING FINGER AND IBR DOMAIN-CONTAINING"/>
    <property type="match status" value="1"/>
</dbReference>
<dbReference type="STRING" id="329046.A0A1Y2CXG4"/>
<dbReference type="InterPro" id="IPR047548">
    <property type="entry name" value="Rcat_RBR_RNF14"/>
</dbReference>
<dbReference type="GO" id="GO:0008270">
    <property type="term" value="F:zinc ion binding"/>
    <property type="evidence" value="ECO:0007669"/>
    <property type="project" value="UniProtKB-KW"/>
</dbReference>
<dbReference type="GO" id="GO:0061630">
    <property type="term" value="F:ubiquitin protein ligase activity"/>
    <property type="evidence" value="ECO:0007669"/>
    <property type="project" value="UniProtKB-EC"/>
</dbReference>
<dbReference type="Gene3D" id="3.10.110.10">
    <property type="entry name" value="Ubiquitin Conjugating Enzyme"/>
    <property type="match status" value="1"/>
</dbReference>
<comment type="pathway">
    <text evidence="2">Protein modification; protein ubiquitination.</text>
</comment>
<evidence type="ECO:0000313" key="15">
    <source>
        <dbReference type="EMBL" id="ORY51534.1"/>
    </source>
</evidence>
<reference evidence="15 16" key="1">
    <citation type="submission" date="2016-07" db="EMBL/GenBank/DDBJ databases">
        <title>Pervasive Adenine N6-methylation of Active Genes in Fungi.</title>
        <authorList>
            <consortium name="DOE Joint Genome Institute"/>
            <person name="Mondo S.J."/>
            <person name="Dannebaum R.O."/>
            <person name="Kuo R.C."/>
            <person name="Labutti K."/>
            <person name="Haridas S."/>
            <person name="Kuo A."/>
            <person name="Salamov A."/>
            <person name="Ahrendt S.R."/>
            <person name="Lipzen A."/>
            <person name="Sullivan W."/>
            <person name="Andreopoulos W.B."/>
            <person name="Clum A."/>
            <person name="Lindquist E."/>
            <person name="Daum C."/>
            <person name="Ramamoorthy G.K."/>
            <person name="Gryganskyi A."/>
            <person name="Culley D."/>
            <person name="Magnuson J.K."/>
            <person name="James T.Y."/>
            <person name="O'Malley M.A."/>
            <person name="Stajich J.E."/>
            <person name="Spatafora J.W."/>
            <person name="Visel A."/>
            <person name="Grigoriev I.V."/>
        </authorList>
    </citation>
    <scope>NUCLEOTIDE SEQUENCE [LARGE SCALE GENOMIC DNA]</scope>
    <source>
        <strain evidence="15 16">JEL800</strain>
    </source>
</reference>
<evidence type="ECO:0000256" key="6">
    <source>
        <dbReference type="ARBA" id="ARBA00022737"/>
    </source>
</evidence>
<comment type="caution">
    <text evidence="15">The sequence shown here is derived from an EMBL/GenBank/DDBJ whole genome shotgun (WGS) entry which is preliminary data.</text>
</comment>
<evidence type="ECO:0000256" key="10">
    <source>
        <dbReference type="ARBA" id="ARBA00044508"/>
    </source>
</evidence>
<dbReference type="AlphaFoldDB" id="A0A1Y2CXG4"/>
<accession>A0A1Y2CXG4</accession>
<evidence type="ECO:0000256" key="9">
    <source>
        <dbReference type="ARBA" id="ARBA00022833"/>
    </source>
</evidence>
<sequence>MVLDGYKIQREGTVKQTHYLKSTLKTGMDSNRAEQQDELEALQSIYNEDFSCQITSGDADPVGRLTVRMQLPGTCILPLPSVEGVAGSSVTINYLPPVVIHFSLPKSYPSETSPHFSLSCDWLPLTQRRKLHQGLKDLCEQTIGNVVLFSLGQYVVDESIGFLGLLDGDTINLAYNNPQDHLNAVDALVAADREHAQYLFSNSTVSCGICMESKLGSKCHQFIECRHAYCCACLEDYFTVHITEGQVLQVTCPDASCKKPKPGSGGKLTPLPPSSLSFLPHDLISRYTSLLETHDLLQKPNLTYCPRPSCNAPTVKDPEEEKLCICSQCSYAFCFFCNRTWHGYASYCQIRHLETIAKEYISASEQERKTLEIKYGKKTLEKVVREIEEAKLNASWLKENAQACPNCTCLVERSEGCCHMTCKVCSTHFCFNCGERLNPSDPYRHYNTQGTRCFGRLFEGTVMAEYDPLNDPAVMGDAVLQNRVMHRGNEEEDDEYLDIPEDVMLDFIRR</sequence>
<dbReference type="CDD" id="cd20354">
    <property type="entry name" value="Rcat_RBR_RNF14"/>
    <property type="match status" value="1"/>
</dbReference>
<evidence type="ECO:0000256" key="5">
    <source>
        <dbReference type="ARBA" id="ARBA00022723"/>
    </source>
</evidence>
<proteinExistence type="inferred from homology"/>
<dbReference type="InterPro" id="IPR013083">
    <property type="entry name" value="Znf_RING/FYVE/PHD"/>
</dbReference>
<dbReference type="SMART" id="SM00647">
    <property type="entry name" value="IBR"/>
    <property type="match status" value="2"/>
</dbReference>
<dbReference type="InterPro" id="IPR016135">
    <property type="entry name" value="UBQ-conjugating_enzyme/RWD"/>
</dbReference>
<keyword evidence="7 11" id="KW-0863">Zinc-finger</keyword>
<comment type="similarity">
    <text evidence="10">Belongs to the RBR family. RNF14 subfamily.</text>
</comment>
<evidence type="ECO:0000256" key="4">
    <source>
        <dbReference type="ARBA" id="ARBA00022679"/>
    </source>
</evidence>
<dbReference type="InterPro" id="IPR001841">
    <property type="entry name" value="Znf_RING"/>
</dbReference>
<protein>
    <recommendedName>
        <fullName evidence="3">RBR-type E3 ubiquitin transferase</fullName>
        <ecNumber evidence="3">2.3.2.31</ecNumber>
    </recommendedName>
</protein>
<dbReference type="Gene3D" id="3.30.40.10">
    <property type="entry name" value="Zinc/RING finger domain, C3HC4 (zinc finger)"/>
    <property type="match status" value="1"/>
</dbReference>
<organism evidence="15 16">
    <name type="scientific">Rhizoclosmatium globosum</name>
    <dbReference type="NCBI Taxonomy" id="329046"/>
    <lineage>
        <taxon>Eukaryota</taxon>
        <taxon>Fungi</taxon>
        <taxon>Fungi incertae sedis</taxon>
        <taxon>Chytridiomycota</taxon>
        <taxon>Chytridiomycota incertae sedis</taxon>
        <taxon>Chytridiomycetes</taxon>
        <taxon>Chytridiales</taxon>
        <taxon>Chytriomycetaceae</taxon>
        <taxon>Rhizoclosmatium</taxon>
    </lineage>
</organism>
<dbReference type="InterPro" id="IPR044066">
    <property type="entry name" value="TRIAD_supradom"/>
</dbReference>
<dbReference type="InterPro" id="IPR002867">
    <property type="entry name" value="IBR_dom"/>
</dbReference>
<dbReference type="InterPro" id="IPR031128">
    <property type="entry name" value="RNF14_RING-HC_Zfn"/>
</dbReference>
<feature type="domain" description="RING-type" evidence="12">
    <location>
        <begin position="207"/>
        <end position="253"/>
    </location>
</feature>
<dbReference type="SUPFAM" id="SSF57850">
    <property type="entry name" value="RING/U-box"/>
    <property type="match status" value="3"/>
</dbReference>
<dbReference type="Pfam" id="PF01485">
    <property type="entry name" value="IBR"/>
    <property type="match status" value="2"/>
</dbReference>
<keyword evidence="5" id="KW-0479">Metal-binding</keyword>
<dbReference type="PROSITE" id="PS50908">
    <property type="entry name" value="RWD"/>
    <property type="match status" value="1"/>
</dbReference>
<dbReference type="InterPro" id="IPR017907">
    <property type="entry name" value="Znf_RING_CS"/>
</dbReference>
<keyword evidence="6" id="KW-0677">Repeat</keyword>
<evidence type="ECO:0000259" key="12">
    <source>
        <dbReference type="PROSITE" id="PS50089"/>
    </source>
</evidence>
<dbReference type="Pfam" id="PF05773">
    <property type="entry name" value="RWD"/>
    <property type="match status" value="1"/>
</dbReference>
<evidence type="ECO:0000259" key="13">
    <source>
        <dbReference type="PROSITE" id="PS50908"/>
    </source>
</evidence>
<evidence type="ECO:0000256" key="8">
    <source>
        <dbReference type="ARBA" id="ARBA00022786"/>
    </source>
</evidence>
<dbReference type="GO" id="GO:0016567">
    <property type="term" value="P:protein ubiquitination"/>
    <property type="evidence" value="ECO:0007669"/>
    <property type="project" value="InterPro"/>
</dbReference>
<dbReference type="InterPro" id="IPR006575">
    <property type="entry name" value="RWD_dom"/>
</dbReference>
<dbReference type="EC" id="2.3.2.31" evidence="3"/>
<feature type="domain" description="RING-type" evidence="14">
    <location>
        <begin position="203"/>
        <end position="457"/>
    </location>
</feature>
<name>A0A1Y2CXG4_9FUNG</name>
<dbReference type="CDD" id="cd23820">
    <property type="entry name" value="RWD_RNF14"/>
    <property type="match status" value="1"/>
</dbReference>